<protein>
    <submittedName>
        <fullName evidence="2">Uncharacterized protein</fullName>
    </submittedName>
</protein>
<name>D1B638_THEAS</name>
<feature type="signal peptide" evidence="1">
    <location>
        <begin position="1"/>
        <end position="29"/>
    </location>
</feature>
<dbReference type="STRING" id="525903.Taci_1248"/>
<reference evidence="2 3" key="1">
    <citation type="journal article" date="2009" name="Stand. Genomic Sci.">
        <title>Complete genome sequence of Thermanaerovibrio acidaminovorans type strain (Su883).</title>
        <authorList>
            <person name="Chovatia M."/>
            <person name="Sikorski J."/>
            <person name="Schroder M."/>
            <person name="Lapidus A."/>
            <person name="Nolan M."/>
            <person name="Tice H."/>
            <person name="Glavina Del Rio T."/>
            <person name="Copeland A."/>
            <person name="Cheng J.F."/>
            <person name="Lucas S."/>
            <person name="Chen F."/>
            <person name="Bruce D."/>
            <person name="Goodwin L."/>
            <person name="Pitluck S."/>
            <person name="Ivanova N."/>
            <person name="Mavromatis K."/>
            <person name="Ovchinnikova G."/>
            <person name="Pati A."/>
            <person name="Chen A."/>
            <person name="Palaniappan K."/>
            <person name="Land M."/>
            <person name="Hauser L."/>
            <person name="Chang Y.J."/>
            <person name="Jeffries C.D."/>
            <person name="Chain P."/>
            <person name="Saunders E."/>
            <person name="Detter J.C."/>
            <person name="Brettin T."/>
            <person name="Rohde M."/>
            <person name="Goker M."/>
            <person name="Spring S."/>
            <person name="Bristow J."/>
            <person name="Markowitz V."/>
            <person name="Hugenholtz P."/>
            <person name="Kyrpides N.C."/>
            <person name="Klenk H.P."/>
            <person name="Eisen J.A."/>
        </authorList>
    </citation>
    <scope>NUCLEOTIDE SEQUENCE [LARGE SCALE GENOMIC DNA]</scope>
    <source>
        <strain evidence="3">ATCC 49978 / DSM 6589 / Su883</strain>
    </source>
</reference>
<dbReference type="eggNOG" id="ENOG502ZX5H">
    <property type="taxonomic scope" value="Bacteria"/>
</dbReference>
<proteinExistence type="predicted"/>
<dbReference type="HOGENOM" id="CLU_149134_0_0_0"/>
<dbReference type="KEGG" id="tai:Taci_1248"/>
<organism evidence="2 3">
    <name type="scientific">Thermanaerovibrio acidaminovorans (strain ATCC 49978 / DSM 6589 / Su883)</name>
    <name type="common">Selenomonas acidaminovorans</name>
    <dbReference type="NCBI Taxonomy" id="525903"/>
    <lineage>
        <taxon>Bacteria</taxon>
        <taxon>Thermotogati</taxon>
        <taxon>Synergistota</taxon>
        <taxon>Synergistia</taxon>
        <taxon>Synergistales</taxon>
        <taxon>Synergistaceae</taxon>
        <taxon>Thermanaerovibrio</taxon>
    </lineage>
</organism>
<dbReference type="RefSeq" id="WP_012869990.1">
    <property type="nucleotide sequence ID" value="NC_013522.1"/>
</dbReference>
<keyword evidence="1" id="KW-0732">Signal</keyword>
<accession>D1B638</accession>
<dbReference type="Proteomes" id="UP000002030">
    <property type="component" value="Chromosome"/>
</dbReference>
<dbReference type="OrthoDB" id="1631671at2"/>
<feature type="chain" id="PRO_5003020815" evidence="1">
    <location>
        <begin position="30"/>
        <end position="147"/>
    </location>
</feature>
<dbReference type="EnsemblBacteria" id="ACZ19479">
    <property type="protein sequence ID" value="ACZ19479"/>
    <property type="gene ID" value="Taci_1248"/>
</dbReference>
<dbReference type="EMBL" id="CP001818">
    <property type="protein sequence ID" value="ACZ19479.1"/>
    <property type="molecule type" value="Genomic_DNA"/>
</dbReference>
<evidence type="ECO:0000256" key="1">
    <source>
        <dbReference type="SAM" id="SignalP"/>
    </source>
</evidence>
<evidence type="ECO:0000313" key="3">
    <source>
        <dbReference type="Proteomes" id="UP000002030"/>
    </source>
</evidence>
<sequence>MKMNVRNRKLKNLIVTGALLTALAFPASAFDLSSLIGVVGGGFLVSAVAEPLNKFINTITFNKGLENQSATKVVPIVSIGDGTRIGAAQVSGPKGAIDRTKAVAQLETSFQDKLRVKILVPIDSENPIQQFRRVQGVGVSAVIDLRI</sequence>
<keyword evidence="3" id="KW-1185">Reference proteome</keyword>
<evidence type="ECO:0000313" key="2">
    <source>
        <dbReference type="EMBL" id="ACZ19479.1"/>
    </source>
</evidence>
<gene>
    <name evidence="2" type="ordered locus">Taci_1248</name>
</gene>
<dbReference type="AlphaFoldDB" id="D1B638"/>